<dbReference type="PANTHER" id="PTHR21530">
    <property type="entry name" value="PHEROMONE SHUTDOWN PROTEIN"/>
    <property type="match status" value="1"/>
</dbReference>
<evidence type="ECO:0000313" key="3">
    <source>
        <dbReference type="Proteomes" id="UP000283993"/>
    </source>
</evidence>
<dbReference type="EMBL" id="AYKH01000002">
    <property type="protein sequence ID" value="ROO29873.1"/>
    <property type="molecule type" value="Genomic_DNA"/>
</dbReference>
<proteinExistence type="predicted"/>
<name>A0A423PWA2_9GAMM</name>
<sequence length="384" mass="41547">MTRAEGDYLLLGTAHVSRASADEVRQEIESGDYDAVAIELCDARHAALTRSGELEQMDLFQVLRQGKAGMVAANLALGAYQQRLADQFGIEPGAEMRAAIESSARAGLPLQLVDRNIGITLKRVYRRIPWWQRLSTLGALFASLLSREKIEESDIEKLKRGDMLESTFNEFAQESADLHEALIDERDRYMAARLLQQTGASRTLVVVGAGHLKGLAGYLEAGMDDPAATVAALDRVPPGARWVKWIPWVVVALVVCGFALGFSRDTGLGQQMVVEWVLINGALSALGAAVALAHPLTVLTAFVAAPLTSLNPTIGAGMVTAAAELWLRKPRVGDFSTLKTDVTRPAGWWRNRVSRTLLVFVFSTIGSAAGTYIAGFRIFGQLVG</sequence>
<keyword evidence="1" id="KW-0472">Membrane</keyword>
<dbReference type="CDD" id="cd14726">
    <property type="entry name" value="TraB_PrgY-like"/>
    <property type="match status" value="1"/>
</dbReference>
<gene>
    <name evidence="2" type="ORF">SAOR_01930</name>
</gene>
<keyword evidence="3" id="KW-1185">Reference proteome</keyword>
<accession>A0A423PWA2</accession>
<feature type="transmembrane region" description="Helical" evidence="1">
    <location>
        <begin position="274"/>
        <end position="293"/>
    </location>
</feature>
<keyword evidence="1" id="KW-0812">Transmembrane</keyword>
<dbReference type="Pfam" id="PF01963">
    <property type="entry name" value="TraB_PrgY_gumN"/>
    <property type="match status" value="1"/>
</dbReference>
<feature type="transmembrane region" description="Helical" evidence="1">
    <location>
        <begin position="299"/>
        <end position="327"/>
    </location>
</feature>
<dbReference type="AlphaFoldDB" id="A0A423PWA2"/>
<dbReference type="InterPro" id="IPR046345">
    <property type="entry name" value="TraB_PrgY-like"/>
</dbReference>
<evidence type="ECO:0000313" key="2">
    <source>
        <dbReference type="EMBL" id="ROO29873.1"/>
    </source>
</evidence>
<feature type="transmembrane region" description="Helical" evidence="1">
    <location>
        <begin position="357"/>
        <end position="379"/>
    </location>
</feature>
<evidence type="ECO:0000256" key="1">
    <source>
        <dbReference type="SAM" id="Phobius"/>
    </source>
</evidence>
<dbReference type="PANTHER" id="PTHR21530:SF7">
    <property type="entry name" value="TRAB DOMAIN-CONTAINING PROTEIN"/>
    <property type="match status" value="1"/>
</dbReference>
<dbReference type="InterPro" id="IPR005230">
    <property type="entry name" value="TraB_bac"/>
</dbReference>
<organism evidence="2 3">
    <name type="scientific">Salinisphaera orenii MK-B5</name>
    <dbReference type="NCBI Taxonomy" id="856730"/>
    <lineage>
        <taxon>Bacteria</taxon>
        <taxon>Pseudomonadati</taxon>
        <taxon>Pseudomonadota</taxon>
        <taxon>Gammaproteobacteria</taxon>
        <taxon>Salinisphaerales</taxon>
        <taxon>Salinisphaeraceae</taxon>
        <taxon>Salinisphaera</taxon>
    </lineage>
</organism>
<protein>
    <submittedName>
        <fullName evidence="2">Conjugal transfer protein TraB</fullName>
    </submittedName>
</protein>
<dbReference type="InterPro" id="IPR002816">
    <property type="entry name" value="TraB/PrgY/GumN_fam"/>
</dbReference>
<comment type="caution">
    <text evidence="2">The sequence shown here is derived from an EMBL/GenBank/DDBJ whole genome shotgun (WGS) entry which is preliminary data.</text>
</comment>
<reference evidence="2 3" key="1">
    <citation type="submission" date="2013-10" db="EMBL/GenBank/DDBJ databases">
        <title>Salinisphaera orenii MK-B5 Genome Sequencing.</title>
        <authorList>
            <person name="Lai Q."/>
            <person name="Li C."/>
            <person name="Shao Z."/>
        </authorList>
    </citation>
    <scope>NUCLEOTIDE SEQUENCE [LARGE SCALE GENOMIC DNA]</scope>
    <source>
        <strain evidence="2 3">MK-B5</strain>
    </source>
</reference>
<feature type="transmembrane region" description="Helical" evidence="1">
    <location>
        <begin position="245"/>
        <end position="262"/>
    </location>
</feature>
<keyword evidence="1" id="KW-1133">Transmembrane helix</keyword>
<dbReference type="NCBIfam" id="TIGR00261">
    <property type="entry name" value="traB"/>
    <property type="match status" value="1"/>
</dbReference>
<dbReference type="Proteomes" id="UP000283993">
    <property type="component" value="Unassembled WGS sequence"/>
</dbReference>